<proteinExistence type="predicted"/>
<dbReference type="EMBL" id="CP001032">
    <property type="protein sequence ID" value="ACB77245.1"/>
    <property type="molecule type" value="Genomic_DNA"/>
</dbReference>
<dbReference type="Pfam" id="PF01467">
    <property type="entry name" value="CTP_transf_like"/>
    <property type="match status" value="1"/>
</dbReference>
<dbReference type="Proteomes" id="UP000007013">
    <property type="component" value="Chromosome"/>
</dbReference>
<dbReference type="SUPFAM" id="SSF52374">
    <property type="entry name" value="Nucleotidylyl transferase"/>
    <property type="match status" value="1"/>
</dbReference>
<dbReference type="STRING" id="452637.Oter_3971"/>
<evidence type="ECO:0000313" key="4">
    <source>
        <dbReference type="EMBL" id="ACB77245.1"/>
    </source>
</evidence>
<dbReference type="PANTHER" id="PTHR43793">
    <property type="entry name" value="FAD SYNTHASE"/>
    <property type="match status" value="1"/>
</dbReference>
<keyword evidence="2" id="KW-0548">Nucleotidyltransferase</keyword>
<accession>B1ZZQ9</accession>
<dbReference type="NCBIfam" id="TIGR00125">
    <property type="entry name" value="cyt_tran_rel"/>
    <property type="match status" value="1"/>
</dbReference>
<evidence type="ECO:0000313" key="5">
    <source>
        <dbReference type="Proteomes" id="UP000007013"/>
    </source>
</evidence>
<sequence length="175" mass="19283">MTPLESLLLPIPKLRNLAEAARVRDALGRGAQKVVLTNGCFDLLHAGHIYFLQHARREGDALFVALNSDASVRALKGPTRPIQPAIERAYALAALECVHTIVLFEQPRLVTEIRALRPDIYVKAGDYSLNSLDRSEREALREVGAEIRFLPFLPDLSTTALLQRIVAANASAPPR</sequence>
<dbReference type="InterPro" id="IPR004821">
    <property type="entry name" value="Cyt_trans-like"/>
</dbReference>
<name>B1ZZQ9_OPITP</name>
<dbReference type="GO" id="GO:0016779">
    <property type="term" value="F:nucleotidyltransferase activity"/>
    <property type="evidence" value="ECO:0007669"/>
    <property type="project" value="UniProtKB-KW"/>
</dbReference>
<dbReference type="HOGENOM" id="CLU_034585_2_0_0"/>
<reference evidence="4 5" key="1">
    <citation type="journal article" date="2011" name="J. Bacteriol.">
        <title>Genome sequence of the verrucomicrobium Opitutus terrae PB90-1, an abundant inhabitant of rice paddy soil ecosystems.</title>
        <authorList>
            <person name="van Passel M.W."/>
            <person name="Kant R."/>
            <person name="Palva A."/>
            <person name="Copeland A."/>
            <person name="Lucas S."/>
            <person name="Lapidus A."/>
            <person name="Glavina del Rio T."/>
            <person name="Pitluck S."/>
            <person name="Goltsman E."/>
            <person name="Clum A."/>
            <person name="Sun H."/>
            <person name="Schmutz J."/>
            <person name="Larimer F.W."/>
            <person name="Land M.L."/>
            <person name="Hauser L."/>
            <person name="Kyrpides N."/>
            <person name="Mikhailova N."/>
            <person name="Richardson P.P."/>
            <person name="Janssen P.H."/>
            <person name="de Vos W.M."/>
            <person name="Smidt H."/>
        </authorList>
    </citation>
    <scope>NUCLEOTIDE SEQUENCE [LARGE SCALE GENOMIC DNA]</scope>
    <source>
        <strain evidence="5">DSM 11246 / JCM 15787 / PB90-1</strain>
    </source>
</reference>
<dbReference type="AlphaFoldDB" id="B1ZZQ9"/>
<protein>
    <submittedName>
        <fullName evidence="4">Cytidyltransferase-related domain protein</fullName>
    </submittedName>
</protein>
<dbReference type="InterPro" id="IPR050385">
    <property type="entry name" value="Archaeal_FAD_synthase"/>
</dbReference>
<dbReference type="eggNOG" id="COG0615">
    <property type="taxonomic scope" value="Bacteria"/>
</dbReference>
<evidence type="ECO:0000256" key="1">
    <source>
        <dbReference type="ARBA" id="ARBA00022679"/>
    </source>
</evidence>
<keyword evidence="1 4" id="KW-0808">Transferase</keyword>
<keyword evidence="5" id="KW-1185">Reference proteome</keyword>
<dbReference type="Gene3D" id="3.40.50.620">
    <property type="entry name" value="HUPs"/>
    <property type="match status" value="1"/>
</dbReference>
<evidence type="ECO:0000259" key="3">
    <source>
        <dbReference type="Pfam" id="PF01467"/>
    </source>
</evidence>
<dbReference type="OrthoDB" id="9802794at2"/>
<gene>
    <name evidence="4" type="ordered locus">Oter_3971</name>
</gene>
<feature type="domain" description="Cytidyltransferase-like" evidence="3">
    <location>
        <begin position="36"/>
        <end position="159"/>
    </location>
</feature>
<organism evidence="4 5">
    <name type="scientific">Opitutus terrae (strain DSM 11246 / JCM 15787 / PB90-1)</name>
    <dbReference type="NCBI Taxonomy" id="452637"/>
    <lineage>
        <taxon>Bacteria</taxon>
        <taxon>Pseudomonadati</taxon>
        <taxon>Verrucomicrobiota</taxon>
        <taxon>Opitutia</taxon>
        <taxon>Opitutales</taxon>
        <taxon>Opitutaceae</taxon>
        <taxon>Opitutus</taxon>
    </lineage>
</organism>
<dbReference type="KEGG" id="ote:Oter_3971"/>
<dbReference type="InterPro" id="IPR014729">
    <property type="entry name" value="Rossmann-like_a/b/a_fold"/>
</dbReference>
<evidence type="ECO:0000256" key="2">
    <source>
        <dbReference type="ARBA" id="ARBA00022695"/>
    </source>
</evidence>
<dbReference type="PANTHER" id="PTHR43793:SF2">
    <property type="entry name" value="BIFUNCTIONAL PROTEIN HLDE"/>
    <property type="match status" value="1"/>
</dbReference>